<proteinExistence type="predicted"/>
<dbReference type="AlphaFoldDB" id="A0A2P2J3T9"/>
<dbReference type="EMBL" id="GGEC01007652">
    <property type="protein sequence ID" value="MBW88135.1"/>
    <property type="molecule type" value="Transcribed_RNA"/>
</dbReference>
<feature type="region of interest" description="Disordered" evidence="1">
    <location>
        <begin position="1"/>
        <end position="21"/>
    </location>
</feature>
<protein>
    <submittedName>
        <fullName evidence="2">Uncharacterized protein</fullName>
    </submittedName>
</protein>
<name>A0A2P2J3T9_RHIMU</name>
<sequence length="56" mass="6390">MSFSHARAKIDPAGVSDALSVSPSYPSSFFLLFFWFSPFHSYFCTNYSTQQFNLPL</sequence>
<evidence type="ECO:0000256" key="1">
    <source>
        <dbReference type="SAM" id="MobiDB-lite"/>
    </source>
</evidence>
<evidence type="ECO:0000313" key="2">
    <source>
        <dbReference type="EMBL" id="MBW88135.1"/>
    </source>
</evidence>
<organism evidence="2">
    <name type="scientific">Rhizophora mucronata</name>
    <name type="common">Asiatic mangrove</name>
    <dbReference type="NCBI Taxonomy" id="61149"/>
    <lineage>
        <taxon>Eukaryota</taxon>
        <taxon>Viridiplantae</taxon>
        <taxon>Streptophyta</taxon>
        <taxon>Embryophyta</taxon>
        <taxon>Tracheophyta</taxon>
        <taxon>Spermatophyta</taxon>
        <taxon>Magnoliopsida</taxon>
        <taxon>eudicotyledons</taxon>
        <taxon>Gunneridae</taxon>
        <taxon>Pentapetalae</taxon>
        <taxon>rosids</taxon>
        <taxon>fabids</taxon>
        <taxon>Malpighiales</taxon>
        <taxon>Rhizophoraceae</taxon>
        <taxon>Rhizophora</taxon>
    </lineage>
</organism>
<accession>A0A2P2J3T9</accession>
<reference evidence="2" key="1">
    <citation type="submission" date="2018-02" db="EMBL/GenBank/DDBJ databases">
        <title>Rhizophora mucronata_Transcriptome.</title>
        <authorList>
            <person name="Meera S.P."/>
            <person name="Sreeshan A."/>
            <person name="Augustine A."/>
        </authorList>
    </citation>
    <scope>NUCLEOTIDE SEQUENCE</scope>
    <source>
        <tissue evidence="2">Leaf</tissue>
    </source>
</reference>